<keyword evidence="6" id="KW-1185">Reference proteome</keyword>
<evidence type="ECO:0000313" key="6">
    <source>
        <dbReference type="Proteomes" id="UP000008672"/>
    </source>
</evidence>
<dbReference type="GO" id="GO:0005634">
    <property type="term" value="C:nucleus"/>
    <property type="evidence" value="ECO:0007669"/>
    <property type="project" value="TreeGrafter"/>
</dbReference>
<dbReference type="InterPro" id="IPR036291">
    <property type="entry name" value="NAD(P)-bd_dom_sf"/>
</dbReference>
<comment type="similarity">
    <text evidence="1">Belongs to the NmrA-type oxidoreductase family.</text>
</comment>
<reference evidence="6" key="1">
    <citation type="submission" date="2011-08" db="EMBL/GenBank/DDBJ databases">
        <title>The draft genome of Latimeria chalumnae.</title>
        <authorList>
            <person name="Di Palma F."/>
            <person name="Alfoldi J."/>
            <person name="Johnson J."/>
            <person name="Berlin A."/>
            <person name="Gnerre S."/>
            <person name="Jaffe D."/>
            <person name="MacCallum I."/>
            <person name="Young S."/>
            <person name="Walker B.J."/>
            <person name="Lander E."/>
            <person name="Lindblad-Toh K."/>
        </authorList>
    </citation>
    <scope>NUCLEOTIDE SEQUENCE [LARGE SCALE GENOMIC DNA]</scope>
    <source>
        <strain evidence="6">Wild caught</strain>
    </source>
</reference>
<dbReference type="Gene3D" id="3.90.25.10">
    <property type="entry name" value="UDP-galactose 4-epimerase, domain 1"/>
    <property type="match status" value="1"/>
</dbReference>
<dbReference type="InterPro" id="IPR051164">
    <property type="entry name" value="NmrA-like_oxidored"/>
</dbReference>
<dbReference type="PANTHER" id="PTHR42748">
    <property type="entry name" value="NITROGEN METABOLITE REPRESSION PROTEIN NMRA FAMILY MEMBER"/>
    <property type="match status" value="1"/>
</dbReference>
<dbReference type="Pfam" id="PF05368">
    <property type="entry name" value="NmrA"/>
    <property type="match status" value="1"/>
</dbReference>
<dbReference type="EMBL" id="AFYH01161901">
    <property type="status" value="NOT_ANNOTATED_CDS"/>
    <property type="molecule type" value="Genomic_DNA"/>
</dbReference>
<protein>
    <recommendedName>
        <fullName evidence="3">NmrA-like family domain-containing protein 1</fullName>
    </recommendedName>
</protein>
<dbReference type="HOGENOM" id="CLU_007383_8_2_1"/>
<reference evidence="5" key="3">
    <citation type="submission" date="2025-09" db="UniProtKB">
        <authorList>
            <consortium name="Ensembl"/>
        </authorList>
    </citation>
    <scope>IDENTIFICATION</scope>
</reference>
<dbReference type="EMBL" id="AFYH01161900">
    <property type="status" value="NOT_ANNOTATED_CDS"/>
    <property type="molecule type" value="Genomic_DNA"/>
</dbReference>
<dbReference type="InParanoid" id="H3A4L3"/>
<evidence type="ECO:0000256" key="3">
    <source>
        <dbReference type="ARBA" id="ARBA00040296"/>
    </source>
</evidence>
<dbReference type="OMA" id="GPTYFYD"/>
<dbReference type="Ensembl" id="ENSLACT00000004623.1">
    <property type="protein sequence ID" value="ENSLACP00000004584.1"/>
    <property type="gene ID" value="ENSLACG00000004081.1"/>
</dbReference>
<dbReference type="AlphaFoldDB" id="H3A4L3"/>
<evidence type="ECO:0000313" key="5">
    <source>
        <dbReference type="Ensembl" id="ENSLACP00000004584.1"/>
    </source>
</evidence>
<dbReference type="EMBL" id="AFYH01161902">
    <property type="status" value="NOT_ANNOTATED_CDS"/>
    <property type="molecule type" value="Genomic_DNA"/>
</dbReference>
<feature type="domain" description="NmrA-like" evidence="4">
    <location>
        <begin position="3"/>
        <end position="272"/>
    </location>
</feature>
<gene>
    <name evidence="5" type="primary">LOC102349665</name>
</gene>
<dbReference type="eggNOG" id="ENOG502QQEA">
    <property type="taxonomic scope" value="Eukaryota"/>
</dbReference>
<organism evidence="5 6">
    <name type="scientific">Latimeria chalumnae</name>
    <name type="common">Coelacanth</name>
    <dbReference type="NCBI Taxonomy" id="7897"/>
    <lineage>
        <taxon>Eukaryota</taxon>
        <taxon>Metazoa</taxon>
        <taxon>Chordata</taxon>
        <taxon>Craniata</taxon>
        <taxon>Vertebrata</taxon>
        <taxon>Euteleostomi</taxon>
        <taxon>Coelacanthiformes</taxon>
        <taxon>Coelacanthidae</taxon>
        <taxon>Latimeria</taxon>
    </lineage>
</organism>
<evidence type="ECO:0000256" key="1">
    <source>
        <dbReference type="ARBA" id="ARBA00006328"/>
    </source>
</evidence>
<evidence type="ECO:0000256" key="2">
    <source>
        <dbReference type="ARBA" id="ARBA00022857"/>
    </source>
</evidence>
<name>H3A4L3_LATCH</name>
<evidence type="ECO:0000259" key="4">
    <source>
        <dbReference type="Pfam" id="PF05368"/>
    </source>
</evidence>
<accession>H3A4L3</accession>
<keyword evidence="2" id="KW-0521">NADP</keyword>
<proteinExistence type="inferred from homology"/>
<dbReference type="InterPro" id="IPR008030">
    <property type="entry name" value="NmrA-like"/>
</dbReference>
<dbReference type="GeneTree" id="ENSGT00940000173158"/>
<dbReference type="STRING" id="7897.ENSLACP00000004584"/>
<sequence>MTSEVITIFEADGDEGGSVAAALLQEGIFKVRAAVRDLTGEPAHQLQSAGAQTVLVSASDISSLDAALKGSHRCFVVTSTNFSNQDPLQEEEIKLGYRISELCKTHKLKQVLFLGGYHIHRRYGLPARHMDAKACINDYMNEIGLPKTEIILPFYFENLLTAFKPTPVMHELYNIAIPMGETAMDGISVRQLGPIVASMLRNSQQWIGKSCFLSADRLSIEDYAAVLTKQLHPMKFKDARISGNSFVETYKRPGAQDLGNMFEFWRKGGQKTNIAMTQQLYPGVHNFSQWVSMNKQLIQRALQS</sequence>
<reference evidence="5" key="2">
    <citation type="submission" date="2025-08" db="UniProtKB">
        <authorList>
            <consortium name="Ensembl"/>
        </authorList>
    </citation>
    <scope>IDENTIFICATION</scope>
</reference>
<dbReference type="FunCoup" id="H3A4L3">
    <property type="interactions" value="1093"/>
</dbReference>
<dbReference type="Proteomes" id="UP000008672">
    <property type="component" value="Unassembled WGS sequence"/>
</dbReference>
<dbReference type="PANTHER" id="PTHR42748:SF7">
    <property type="entry name" value="NMRA LIKE REDOX SENSOR 1-RELATED"/>
    <property type="match status" value="1"/>
</dbReference>
<dbReference type="Gene3D" id="3.40.50.720">
    <property type="entry name" value="NAD(P)-binding Rossmann-like Domain"/>
    <property type="match status" value="1"/>
</dbReference>
<dbReference type="SUPFAM" id="SSF51735">
    <property type="entry name" value="NAD(P)-binding Rossmann-fold domains"/>
    <property type="match status" value="1"/>
</dbReference>